<keyword evidence="2" id="KW-0812">Transmembrane</keyword>
<evidence type="ECO:0000313" key="4">
    <source>
        <dbReference type="Proteomes" id="UP000664495"/>
    </source>
</evidence>
<sequence length="257" mass="29047">MYLLGILSVGLIVLAIILTIVRLLFDLRFAAIQKEPDQSPLFRRKVNYLRKLEQARHIRYLLLTSLVTGVALVLFIGSCLLLVEDHRKLKTRTGKMDERIAQLEKRQEQLILSIPLKNYPEEGIGLKAYEWDKLAAEAKNSALQNQMEAEITQQTMPYFGSVETSVSLSEPKTLSLQLKGQMEDETSKETIQKNIDYFAKEAEGVSELTAIHVRMNASVGKKKKVVYSVNYSRENGEGVFNKKNVSEQNLKNDGGKG</sequence>
<evidence type="ECO:0000256" key="2">
    <source>
        <dbReference type="SAM" id="Phobius"/>
    </source>
</evidence>
<evidence type="ECO:0000313" key="3">
    <source>
        <dbReference type="EMBL" id="MBO0454463.1"/>
    </source>
</evidence>
<name>A0ABS3HMB9_9ENTE</name>
<gene>
    <name evidence="3" type="ORF">JZO85_19570</name>
</gene>
<evidence type="ECO:0000256" key="1">
    <source>
        <dbReference type="SAM" id="MobiDB-lite"/>
    </source>
</evidence>
<feature type="region of interest" description="Disordered" evidence="1">
    <location>
        <begin position="238"/>
        <end position="257"/>
    </location>
</feature>
<feature type="transmembrane region" description="Helical" evidence="2">
    <location>
        <begin position="6"/>
        <end position="25"/>
    </location>
</feature>
<comment type="caution">
    <text evidence="3">The sequence shown here is derived from an EMBL/GenBank/DDBJ whole genome shotgun (WGS) entry which is preliminary data.</text>
</comment>
<dbReference type="Proteomes" id="UP000664495">
    <property type="component" value="Unassembled WGS sequence"/>
</dbReference>
<reference evidence="3 4" key="1">
    <citation type="submission" date="2021-03" db="EMBL/GenBank/DDBJ databases">
        <title>Enterococcal diversity collection.</title>
        <authorList>
            <person name="Gilmore M.S."/>
            <person name="Schwartzman J."/>
            <person name="Van Tyne D."/>
            <person name="Martin M."/>
            <person name="Earl A.M."/>
            <person name="Manson A.L."/>
            <person name="Straub T."/>
            <person name="Salamzade R."/>
            <person name="Saavedra J."/>
            <person name="Lebreton F."/>
            <person name="Prichula J."/>
            <person name="Schaufler K."/>
            <person name="Gaca A."/>
            <person name="Sgardioli B."/>
            <person name="Wagenaar J."/>
            <person name="Strong T."/>
        </authorList>
    </citation>
    <scope>NUCLEOTIDE SEQUENCE [LARGE SCALE GENOMIC DNA]</scope>
    <source>
        <strain evidence="3 4">MJM16</strain>
    </source>
</reference>
<dbReference type="EMBL" id="JAFLVR010000061">
    <property type="protein sequence ID" value="MBO0454463.1"/>
    <property type="molecule type" value="Genomic_DNA"/>
</dbReference>
<keyword evidence="4" id="KW-1185">Reference proteome</keyword>
<proteinExistence type="predicted"/>
<protein>
    <submittedName>
        <fullName evidence="3">Uncharacterized protein</fullName>
    </submittedName>
</protein>
<feature type="transmembrane region" description="Helical" evidence="2">
    <location>
        <begin position="60"/>
        <end position="83"/>
    </location>
</feature>
<organism evidence="3 4">
    <name type="scientific">Candidatus Enterococcus murrayae</name>
    <dbReference type="NCBI Taxonomy" id="2815321"/>
    <lineage>
        <taxon>Bacteria</taxon>
        <taxon>Bacillati</taxon>
        <taxon>Bacillota</taxon>
        <taxon>Bacilli</taxon>
        <taxon>Lactobacillales</taxon>
        <taxon>Enterococcaceae</taxon>
        <taxon>Enterococcus</taxon>
    </lineage>
</organism>
<accession>A0ABS3HMB9</accession>
<keyword evidence="2" id="KW-0472">Membrane</keyword>
<keyword evidence="2" id="KW-1133">Transmembrane helix</keyword>